<dbReference type="PANTHER" id="PTHR35802:SF1">
    <property type="entry name" value="PROTEASE SYNTHASE AND SPORULATION PROTEIN PAI 2"/>
    <property type="match status" value="1"/>
</dbReference>
<evidence type="ECO:0000313" key="2">
    <source>
        <dbReference type="Proteomes" id="UP001060336"/>
    </source>
</evidence>
<protein>
    <submittedName>
        <fullName evidence="1">FMN-binding negative transcriptional regulator</fullName>
    </submittedName>
</protein>
<dbReference type="SUPFAM" id="SSF50475">
    <property type="entry name" value="FMN-binding split barrel"/>
    <property type="match status" value="1"/>
</dbReference>
<dbReference type="PANTHER" id="PTHR35802">
    <property type="entry name" value="PROTEASE SYNTHASE AND SPORULATION PROTEIN PAI 2"/>
    <property type="match status" value="1"/>
</dbReference>
<accession>A0A9J7AQT6</accession>
<gene>
    <name evidence="1" type="ORF">NUH88_19635</name>
</gene>
<reference evidence="1" key="1">
    <citation type="submission" date="2022-08" db="EMBL/GenBank/DDBJ databases">
        <title>Nisaea acidiphila sp. nov., isolated from a marine algal debris and emended description of the genus Nisaea Urios et al. 2008.</title>
        <authorList>
            <person name="Kwon K."/>
        </authorList>
    </citation>
    <scope>NUCLEOTIDE SEQUENCE</scope>
    <source>
        <strain evidence="1">MEBiC11861</strain>
    </source>
</reference>
<dbReference type="RefSeq" id="WP_257768355.1">
    <property type="nucleotide sequence ID" value="NZ_CP102480.1"/>
</dbReference>
<dbReference type="InterPro" id="IPR012349">
    <property type="entry name" value="Split_barrel_FMN-bd"/>
</dbReference>
<evidence type="ECO:0000313" key="1">
    <source>
        <dbReference type="EMBL" id="UUX49599.1"/>
    </source>
</evidence>
<dbReference type="PIRSF" id="PIRSF010372">
    <property type="entry name" value="PaiB"/>
    <property type="match status" value="1"/>
</dbReference>
<dbReference type="KEGG" id="naci:NUH88_19635"/>
<proteinExistence type="predicted"/>
<dbReference type="Gene3D" id="2.30.110.10">
    <property type="entry name" value="Electron Transport, Fmn-binding Protein, Chain A"/>
    <property type="match status" value="1"/>
</dbReference>
<dbReference type="InterPro" id="IPR007396">
    <property type="entry name" value="TR_PAI2-type"/>
</dbReference>
<keyword evidence="2" id="KW-1185">Reference proteome</keyword>
<sequence length="212" mass="23174">MYVPPHFREQNLDVLHETIRRIALGTVVTLGPDGLIGSHVPMLLDTSKGEFGTLTGHLAKANMQAKGADENVEALAMFLGPEAYITPNWYATKQETGKVVPTWNYIAVHAYGPISYHDDADWLRDMVSRLTDMHEAANAAPWGINDAPEPFVQSQLKGIIGFEIPIARIEGKWKLSQNRPAADKEGVMSGIEARDGTAAPISIVTREKLSAS</sequence>
<dbReference type="Pfam" id="PF04299">
    <property type="entry name" value="FMN_bind_2"/>
    <property type="match status" value="1"/>
</dbReference>
<dbReference type="AlphaFoldDB" id="A0A9J7AQT6"/>
<dbReference type="EMBL" id="CP102480">
    <property type="protein sequence ID" value="UUX49599.1"/>
    <property type="molecule type" value="Genomic_DNA"/>
</dbReference>
<dbReference type="Proteomes" id="UP001060336">
    <property type="component" value="Chromosome"/>
</dbReference>
<organism evidence="1 2">
    <name type="scientific">Nisaea acidiphila</name>
    <dbReference type="NCBI Taxonomy" id="1862145"/>
    <lineage>
        <taxon>Bacteria</taxon>
        <taxon>Pseudomonadati</taxon>
        <taxon>Pseudomonadota</taxon>
        <taxon>Alphaproteobacteria</taxon>
        <taxon>Rhodospirillales</taxon>
        <taxon>Thalassobaculaceae</taxon>
        <taxon>Nisaea</taxon>
    </lineage>
</organism>
<name>A0A9J7AQT6_9PROT</name>